<evidence type="ECO:0000259" key="5">
    <source>
        <dbReference type="Pfam" id="PF00296"/>
    </source>
</evidence>
<evidence type="ECO:0000256" key="3">
    <source>
        <dbReference type="ARBA" id="ARBA00023002"/>
    </source>
</evidence>
<evidence type="ECO:0000256" key="4">
    <source>
        <dbReference type="ARBA" id="ARBA00023033"/>
    </source>
</evidence>
<comment type="caution">
    <text evidence="6">The sequence shown here is derived from an EMBL/GenBank/DDBJ whole genome shotgun (WGS) entry which is preliminary data.</text>
</comment>
<dbReference type="Gene3D" id="3.20.20.30">
    <property type="entry name" value="Luciferase-like domain"/>
    <property type="match status" value="1"/>
</dbReference>
<dbReference type="SUPFAM" id="SSF51679">
    <property type="entry name" value="Bacterial luciferase-like"/>
    <property type="match status" value="1"/>
</dbReference>
<comment type="similarity">
    <text evidence="1">Belongs to the bacterial luciferase oxidoreductase family.</text>
</comment>
<keyword evidence="2" id="KW-0285">Flavoprotein</keyword>
<organism evidence="6 7">
    <name type="scientific">Caldovatus aquaticus</name>
    <dbReference type="NCBI Taxonomy" id="2865671"/>
    <lineage>
        <taxon>Bacteria</taxon>
        <taxon>Pseudomonadati</taxon>
        <taxon>Pseudomonadota</taxon>
        <taxon>Alphaproteobacteria</taxon>
        <taxon>Acetobacterales</taxon>
        <taxon>Roseomonadaceae</taxon>
        <taxon>Caldovatus</taxon>
    </lineage>
</organism>
<evidence type="ECO:0000256" key="1">
    <source>
        <dbReference type="ARBA" id="ARBA00010426"/>
    </source>
</evidence>
<evidence type="ECO:0000313" key="6">
    <source>
        <dbReference type="EMBL" id="MBW8267992.1"/>
    </source>
</evidence>
<keyword evidence="4" id="KW-0503">Monooxygenase</keyword>
<dbReference type="Proteomes" id="UP001519924">
    <property type="component" value="Unassembled WGS sequence"/>
</dbReference>
<dbReference type="InterPro" id="IPR036661">
    <property type="entry name" value="Luciferase-like_sf"/>
</dbReference>
<dbReference type="PANTHER" id="PTHR30137">
    <property type="entry name" value="LUCIFERASE-LIKE MONOOXYGENASE"/>
    <property type="match status" value="1"/>
</dbReference>
<accession>A0ABS7EXB0</accession>
<dbReference type="InterPro" id="IPR011251">
    <property type="entry name" value="Luciferase-like_dom"/>
</dbReference>
<keyword evidence="7" id="KW-1185">Reference proteome</keyword>
<reference evidence="6 7" key="1">
    <citation type="submission" date="2021-08" db="EMBL/GenBank/DDBJ databases">
        <title>Caldovatus sediminis gen. nov., sp. nov., a moderately thermophilic bacterium isolated from a hot spring.</title>
        <authorList>
            <person name="Hu C.-J."/>
            <person name="Li W.-J."/>
            <person name="Xian W.-D."/>
        </authorList>
    </citation>
    <scope>NUCLEOTIDE SEQUENCE [LARGE SCALE GENOMIC DNA]</scope>
    <source>
        <strain evidence="6 7">SYSU G05006</strain>
    </source>
</reference>
<name>A0ABS7EXB0_9PROT</name>
<dbReference type="EMBL" id="JAHZUY010000001">
    <property type="protein sequence ID" value="MBW8267992.1"/>
    <property type="molecule type" value="Genomic_DNA"/>
</dbReference>
<dbReference type="RefSeq" id="WP_220115499.1">
    <property type="nucleotide sequence ID" value="NZ_JAHZUY010000001.1"/>
</dbReference>
<gene>
    <name evidence="6" type="ORF">K1J50_00645</name>
</gene>
<proteinExistence type="inferred from homology"/>
<sequence>MQLGFFTMPIHPLGKDWRQSLREDQEAFLLADELGFVEGLCGEHVTDLAENITSCMMFLATLAGRVKRMKLGTGTVNIPNSHPAAVAAQAAMLDHLLDGRFLLGISPGGLLSDAEAFGNLDADRNAMFVEGINMILDLWTRDPPYALKGKYWGVTTERTFLPEIGQGIIPRPLQRPHPPIVVTAVAPFSKGVTEAAARGWDPISANFLMPVWVKSHWPRYVEGCERAGRPADPANWRVAKSVFVCEDLATAREYALGPQSPYRHYYRSLLTKLVRNGRGELFKERRDMPDEAVTLDYVLDRLVIWGTPDMVAEKLLAFREQVGEFGTLLYAGKDWADRELGRRSMILLAEKVLPKVNAAIGAGARAAAE</sequence>
<feature type="domain" description="Luciferase-like" evidence="5">
    <location>
        <begin position="1"/>
        <end position="321"/>
    </location>
</feature>
<dbReference type="InterPro" id="IPR050766">
    <property type="entry name" value="Bact_Lucif_Oxidored"/>
</dbReference>
<dbReference type="Pfam" id="PF00296">
    <property type="entry name" value="Bac_luciferase"/>
    <property type="match status" value="1"/>
</dbReference>
<protein>
    <submittedName>
        <fullName evidence="6">LLM class flavin-dependent oxidoreductase</fullName>
    </submittedName>
</protein>
<evidence type="ECO:0000313" key="7">
    <source>
        <dbReference type="Proteomes" id="UP001519924"/>
    </source>
</evidence>
<dbReference type="PANTHER" id="PTHR30137:SF16">
    <property type="entry name" value="BLL0895 PROTEIN"/>
    <property type="match status" value="1"/>
</dbReference>
<evidence type="ECO:0000256" key="2">
    <source>
        <dbReference type="ARBA" id="ARBA00022630"/>
    </source>
</evidence>
<keyword evidence="3" id="KW-0560">Oxidoreductase</keyword>